<dbReference type="NCBIfam" id="NF003814">
    <property type="entry name" value="PRK05406.1-3"/>
    <property type="match status" value="1"/>
</dbReference>
<dbReference type="SUPFAM" id="SSF88713">
    <property type="entry name" value="Glycoside hydrolase/deacetylase"/>
    <property type="match status" value="1"/>
</dbReference>
<dbReference type="HAMAP" id="MF_00691">
    <property type="entry name" value="PxpA"/>
    <property type="match status" value="1"/>
</dbReference>
<dbReference type="NCBIfam" id="NF003816">
    <property type="entry name" value="PRK05406.1-5"/>
    <property type="match status" value="1"/>
</dbReference>
<dbReference type="InterPro" id="IPR005501">
    <property type="entry name" value="LamB/YcsF/PxpA-like"/>
</dbReference>
<name>A0A2T4ZH89_9HYPH</name>
<sequence>MTLKINLNADIAEGFGAYDIGNDAALMTIIKSANVACGFHAGDANTMQRLVMLAKQEGVSIGVHPGFNDLWGFGRRNIDMDPRDLEHMVAYQIGALQAMARYAGLPVTHLKPHGALNNMAAVREDYALAIGRAIQVVAPELVYVALAGSQMEAAALKLGLKLAREGFADRQYEEDGNLTPRKIKGSVYKDGDTALAQCLSMVRQGTVVSRQGTTVKVAVETICVHGDEPTAVAVAGHVRKGLEAAGIAVVTLPEMMA</sequence>
<dbReference type="PANTHER" id="PTHR30292">
    <property type="entry name" value="UNCHARACTERIZED PROTEIN YBGL-RELATED"/>
    <property type="match status" value="1"/>
</dbReference>
<dbReference type="Gene3D" id="3.20.20.370">
    <property type="entry name" value="Glycoside hydrolase/deacetylase"/>
    <property type="match status" value="1"/>
</dbReference>
<keyword evidence="1" id="KW-0378">Hydrolase</keyword>
<dbReference type="PANTHER" id="PTHR30292:SF0">
    <property type="entry name" value="5-OXOPROLINASE SUBUNIT A"/>
    <property type="match status" value="1"/>
</dbReference>
<keyword evidence="1" id="KW-0067">ATP-binding</keyword>
<comment type="function">
    <text evidence="1">Catalyzes the cleavage of 5-oxoproline to form L-glutamate coupled to the hydrolysis of ATP to ADP and inorganic phosphate.</text>
</comment>
<dbReference type="EC" id="3.5.2.9" evidence="1"/>
<evidence type="ECO:0000313" key="3">
    <source>
        <dbReference type="Proteomes" id="UP000241808"/>
    </source>
</evidence>
<dbReference type="InterPro" id="IPR011330">
    <property type="entry name" value="Glyco_hydro/deAcase_b/a-brl"/>
</dbReference>
<reference evidence="2 3" key="1">
    <citation type="submission" date="2018-04" db="EMBL/GenBank/DDBJ databases">
        <title>Genomic Encyclopedia of Archaeal and Bacterial Type Strains, Phase II (KMG-II): from individual species to whole genera.</title>
        <authorList>
            <person name="Goeker M."/>
        </authorList>
    </citation>
    <scope>NUCLEOTIDE SEQUENCE [LARGE SCALE GENOMIC DNA]</scope>
    <source>
        <strain evidence="2 3">DSM 25521</strain>
    </source>
</reference>
<protein>
    <recommendedName>
        <fullName evidence="1">5-oxoprolinase subunit A</fullName>
        <shortName evidence="1">5-OPase subunit A</shortName>
        <ecNumber evidence="1">3.5.2.9</ecNumber>
    </recommendedName>
    <alternativeName>
        <fullName evidence="1">5-oxoprolinase (ATP-hydrolyzing) subunit A</fullName>
    </alternativeName>
</protein>
<dbReference type="Pfam" id="PF03746">
    <property type="entry name" value="LamB_YcsF"/>
    <property type="match status" value="1"/>
</dbReference>
<comment type="subunit">
    <text evidence="1">Forms a complex composed of PxpA, PxpB and PxpC.</text>
</comment>
<dbReference type="RefSeq" id="WP_108173829.1">
    <property type="nucleotide sequence ID" value="NZ_PZZL01000001.1"/>
</dbReference>
<dbReference type="AlphaFoldDB" id="A0A2T4ZH89"/>
<keyword evidence="3" id="KW-1185">Reference proteome</keyword>
<dbReference type="OrthoDB" id="9773478at2"/>
<dbReference type="GO" id="GO:0017168">
    <property type="term" value="F:5-oxoprolinase (ATP-hydrolyzing) activity"/>
    <property type="evidence" value="ECO:0007669"/>
    <property type="project" value="UniProtKB-UniRule"/>
</dbReference>
<dbReference type="GO" id="GO:0005524">
    <property type="term" value="F:ATP binding"/>
    <property type="evidence" value="ECO:0007669"/>
    <property type="project" value="UniProtKB-UniRule"/>
</dbReference>
<comment type="catalytic activity">
    <reaction evidence="1">
        <text>5-oxo-L-proline + ATP + 2 H2O = L-glutamate + ADP + phosphate + H(+)</text>
        <dbReference type="Rhea" id="RHEA:10348"/>
        <dbReference type="ChEBI" id="CHEBI:15377"/>
        <dbReference type="ChEBI" id="CHEBI:15378"/>
        <dbReference type="ChEBI" id="CHEBI:29985"/>
        <dbReference type="ChEBI" id="CHEBI:30616"/>
        <dbReference type="ChEBI" id="CHEBI:43474"/>
        <dbReference type="ChEBI" id="CHEBI:58402"/>
        <dbReference type="ChEBI" id="CHEBI:456216"/>
        <dbReference type="EC" id="3.5.2.9"/>
    </reaction>
</comment>
<keyword evidence="1" id="KW-0547">Nucleotide-binding</keyword>
<evidence type="ECO:0000313" key="2">
    <source>
        <dbReference type="EMBL" id="PTM61347.1"/>
    </source>
</evidence>
<gene>
    <name evidence="1" type="primary">pxpA</name>
    <name evidence="2" type="ORF">C8P69_10114</name>
</gene>
<comment type="similarity">
    <text evidence="1">Belongs to the LamB/PxpA family.</text>
</comment>
<organism evidence="2 3">
    <name type="scientific">Phreatobacter oligotrophus</name>
    <dbReference type="NCBI Taxonomy" id="1122261"/>
    <lineage>
        <taxon>Bacteria</taxon>
        <taxon>Pseudomonadati</taxon>
        <taxon>Pseudomonadota</taxon>
        <taxon>Alphaproteobacteria</taxon>
        <taxon>Hyphomicrobiales</taxon>
        <taxon>Phreatobacteraceae</taxon>
        <taxon>Phreatobacter</taxon>
    </lineage>
</organism>
<evidence type="ECO:0000256" key="1">
    <source>
        <dbReference type="HAMAP-Rule" id="MF_00691"/>
    </source>
</evidence>
<dbReference type="CDD" id="cd10787">
    <property type="entry name" value="LamB_YcsF_like"/>
    <property type="match status" value="1"/>
</dbReference>
<dbReference type="GO" id="GO:0005975">
    <property type="term" value="P:carbohydrate metabolic process"/>
    <property type="evidence" value="ECO:0007669"/>
    <property type="project" value="InterPro"/>
</dbReference>
<comment type="caution">
    <text evidence="2">The sequence shown here is derived from an EMBL/GenBank/DDBJ whole genome shotgun (WGS) entry which is preliminary data.</text>
</comment>
<dbReference type="EMBL" id="PZZL01000001">
    <property type="protein sequence ID" value="PTM61347.1"/>
    <property type="molecule type" value="Genomic_DNA"/>
</dbReference>
<accession>A0A2T4ZH89</accession>
<proteinExistence type="inferred from homology"/>
<dbReference type="Proteomes" id="UP000241808">
    <property type="component" value="Unassembled WGS sequence"/>
</dbReference>